<reference evidence="3" key="1">
    <citation type="submission" date="2017-01" db="EMBL/GenBank/DDBJ databases">
        <title>Comparative genomics of anhydrobiosis in the tardigrade Hypsibius dujardini.</title>
        <authorList>
            <person name="Yoshida Y."/>
            <person name="Koutsovoulos G."/>
            <person name="Laetsch D."/>
            <person name="Stevens L."/>
            <person name="Kumar S."/>
            <person name="Horikawa D."/>
            <person name="Ishino K."/>
            <person name="Komine S."/>
            <person name="Tomita M."/>
            <person name="Blaxter M."/>
            <person name="Arakawa K."/>
        </authorList>
    </citation>
    <scope>NUCLEOTIDE SEQUENCE [LARGE SCALE GENOMIC DNA]</scope>
    <source>
        <strain evidence="3">Z151</strain>
    </source>
</reference>
<gene>
    <name evidence="2" type="ORF">BV898_02706</name>
</gene>
<proteinExistence type="predicted"/>
<evidence type="ECO:0000313" key="3">
    <source>
        <dbReference type="Proteomes" id="UP000192578"/>
    </source>
</evidence>
<feature type="region of interest" description="Disordered" evidence="1">
    <location>
        <begin position="1"/>
        <end position="28"/>
    </location>
</feature>
<comment type="caution">
    <text evidence="2">The sequence shown here is derived from an EMBL/GenBank/DDBJ whole genome shotgun (WGS) entry which is preliminary data.</text>
</comment>
<feature type="region of interest" description="Disordered" evidence="1">
    <location>
        <begin position="57"/>
        <end position="79"/>
    </location>
</feature>
<evidence type="ECO:0000313" key="2">
    <source>
        <dbReference type="EMBL" id="OQV23589.1"/>
    </source>
</evidence>
<dbReference type="AlphaFoldDB" id="A0A1W0X7T3"/>
<evidence type="ECO:0000256" key="1">
    <source>
        <dbReference type="SAM" id="MobiDB-lite"/>
    </source>
</evidence>
<dbReference type="EMBL" id="MTYJ01000011">
    <property type="protein sequence ID" value="OQV23589.1"/>
    <property type="molecule type" value="Genomic_DNA"/>
</dbReference>
<name>A0A1W0X7T3_HYPEX</name>
<protein>
    <submittedName>
        <fullName evidence="2">Uncharacterized protein</fullName>
    </submittedName>
</protein>
<accession>A0A1W0X7T3</accession>
<keyword evidence="3" id="KW-1185">Reference proteome</keyword>
<sequence>MLPSTVHDSDEPCSVSTDGSQLLPGFNQPSNVRSSLAASRRMMQAFTMLQATVHRSGEPCSISTEEPQLLPGLHQTSTG</sequence>
<organism evidence="2 3">
    <name type="scientific">Hypsibius exemplaris</name>
    <name type="common">Freshwater tardigrade</name>
    <dbReference type="NCBI Taxonomy" id="2072580"/>
    <lineage>
        <taxon>Eukaryota</taxon>
        <taxon>Metazoa</taxon>
        <taxon>Ecdysozoa</taxon>
        <taxon>Tardigrada</taxon>
        <taxon>Eutardigrada</taxon>
        <taxon>Parachela</taxon>
        <taxon>Hypsibioidea</taxon>
        <taxon>Hypsibiidae</taxon>
        <taxon>Hypsibius</taxon>
    </lineage>
</organism>
<dbReference type="Proteomes" id="UP000192578">
    <property type="component" value="Unassembled WGS sequence"/>
</dbReference>